<dbReference type="Gene3D" id="3.40.190.10">
    <property type="entry name" value="Periplasmic binding protein-like II"/>
    <property type="match status" value="2"/>
</dbReference>
<feature type="chain" id="PRO_5004533786" evidence="4">
    <location>
        <begin position="21"/>
        <end position="299"/>
    </location>
</feature>
<dbReference type="PROSITE" id="PS51257">
    <property type="entry name" value="PROKAR_LIPOPROTEIN"/>
    <property type="match status" value="1"/>
</dbReference>
<feature type="domain" description="Solute-binding protein family 3/N-terminal" evidence="5">
    <location>
        <begin position="44"/>
        <end position="281"/>
    </location>
</feature>
<dbReference type="HOGENOM" id="CLU_019602_18_4_11"/>
<keyword evidence="2" id="KW-0813">Transport</keyword>
<name>S4XCT0_9CORY</name>
<dbReference type="InterPro" id="IPR001638">
    <property type="entry name" value="Solute-binding_3/MltF_N"/>
</dbReference>
<evidence type="ECO:0000256" key="1">
    <source>
        <dbReference type="ARBA" id="ARBA00010333"/>
    </source>
</evidence>
<protein>
    <submittedName>
        <fullName evidence="6">Glutamate ABC transport system substrate-binding protein</fullName>
    </submittedName>
</protein>
<dbReference type="GO" id="GO:0030288">
    <property type="term" value="C:outer membrane-bounded periplasmic space"/>
    <property type="evidence" value="ECO:0007669"/>
    <property type="project" value="TreeGrafter"/>
</dbReference>
<dbReference type="GO" id="GO:0005576">
    <property type="term" value="C:extracellular region"/>
    <property type="evidence" value="ECO:0007669"/>
    <property type="project" value="TreeGrafter"/>
</dbReference>
<keyword evidence="3 4" id="KW-0732">Signal</keyword>
<dbReference type="GO" id="GO:0006865">
    <property type="term" value="P:amino acid transport"/>
    <property type="evidence" value="ECO:0007669"/>
    <property type="project" value="TreeGrafter"/>
</dbReference>
<dbReference type="SMART" id="SM00062">
    <property type="entry name" value="PBPb"/>
    <property type="match status" value="1"/>
</dbReference>
<dbReference type="CDD" id="cd13690">
    <property type="entry name" value="PBP2_GluB"/>
    <property type="match status" value="1"/>
</dbReference>
<feature type="signal peptide" evidence="4">
    <location>
        <begin position="1"/>
        <end position="20"/>
    </location>
</feature>
<evidence type="ECO:0000313" key="6">
    <source>
        <dbReference type="EMBL" id="AGP30937.1"/>
    </source>
</evidence>
<organism evidence="6 7">
    <name type="scientific">Corynebacterium terpenotabidum Y-11</name>
    <dbReference type="NCBI Taxonomy" id="1200352"/>
    <lineage>
        <taxon>Bacteria</taxon>
        <taxon>Bacillati</taxon>
        <taxon>Actinomycetota</taxon>
        <taxon>Actinomycetes</taxon>
        <taxon>Mycobacteriales</taxon>
        <taxon>Corynebacteriaceae</taxon>
        <taxon>Corynebacterium</taxon>
    </lineage>
</organism>
<dbReference type="PATRIC" id="fig|1200352.3.peg.1313"/>
<accession>S4XCT0</accession>
<evidence type="ECO:0000313" key="7">
    <source>
        <dbReference type="Proteomes" id="UP000014809"/>
    </source>
</evidence>
<comment type="similarity">
    <text evidence="1">Belongs to the bacterial solute-binding protein 3 family.</text>
</comment>
<sequence length="299" mass="32637">MTMADNRLLRRMTAAIVATAAVLGLASCGSSEPRNLLDDIRDGHVTLGTKFDQPGLGERTPDKEYVGVDPDVSRYVINYIADKNGWDDPEITWRETPSSQRETLINNGEVNMIAATYSINAGRLKAVNFGGPYLVTHQALLVRGDAGIDGLEDLAPGTRLCSVSGSTPAQKVKAALPEVQLQEFDTYAACAEGVKQGVVDALTTDATILAGFAERYRERYGDDFKVVELKNEDGSYWTNEYYGIGIPQGDDAVRDAVNEALTSMWESGEFRKIIDTYLGEDFDIGDMPDIGDLSFVDDK</sequence>
<dbReference type="STRING" id="1200352.A606_06450"/>
<dbReference type="AlphaFoldDB" id="S4XCT0"/>
<keyword evidence="7" id="KW-1185">Reference proteome</keyword>
<dbReference type="eggNOG" id="COG0834">
    <property type="taxonomic scope" value="Bacteria"/>
</dbReference>
<evidence type="ECO:0000259" key="5">
    <source>
        <dbReference type="SMART" id="SM00062"/>
    </source>
</evidence>
<dbReference type="SUPFAM" id="SSF53850">
    <property type="entry name" value="Periplasmic binding protein-like II"/>
    <property type="match status" value="1"/>
</dbReference>
<reference evidence="6 7" key="1">
    <citation type="submission" date="2012-06" db="EMBL/GenBank/DDBJ databases">
        <title>Complete genome sequence of Corynebacterium terpenotabidum Y-11 (=DSM 44721).</title>
        <authorList>
            <person name="Ruckert C."/>
            <person name="Albersmeier A."/>
            <person name="Al-Dilaimi A."/>
            <person name="Szczepanowski R."/>
            <person name="Kalinowski J."/>
        </authorList>
    </citation>
    <scope>NUCLEOTIDE SEQUENCE [LARGE SCALE GENOMIC DNA]</scope>
    <source>
        <strain evidence="6 7">Y-11</strain>
    </source>
</reference>
<dbReference type="PANTHER" id="PTHR30085:SF6">
    <property type="entry name" value="ABC TRANSPORTER GLUTAMINE-BINDING PROTEIN GLNH"/>
    <property type="match status" value="1"/>
</dbReference>
<dbReference type="InterPro" id="IPR051455">
    <property type="entry name" value="Bact_solute-bind_prot3"/>
</dbReference>
<dbReference type="KEGG" id="cter:A606_06450"/>
<gene>
    <name evidence="6" type="ORF">A606_06450</name>
</gene>
<evidence type="ECO:0000256" key="2">
    <source>
        <dbReference type="ARBA" id="ARBA00022448"/>
    </source>
</evidence>
<proteinExistence type="inferred from homology"/>
<dbReference type="Proteomes" id="UP000014809">
    <property type="component" value="Chromosome"/>
</dbReference>
<dbReference type="PANTHER" id="PTHR30085">
    <property type="entry name" value="AMINO ACID ABC TRANSPORTER PERMEASE"/>
    <property type="match status" value="1"/>
</dbReference>
<dbReference type="EMBL" id="CP003696">
    <property type="protein sequence ID" value="AGP30937.1"/>
    <property type="molecule type" value="Genomic_DNA"/>
</dbReference>
<evidence type="ECO:0000256" key="3">
    <source>
        <dbReference type="ARBA" id="ARBA00022729"/>
    </source>
</evidence>
<evidence type="ECO:0000256" key="4">
    <source>
        <dbReference type="SAM" id="SignalP"/>
    </source>
</evidence>
<dbReference type="Pfam" id="PF00497">
    <property type="entry name" value="SBP_bac_3"/>
    <property type="match status" value="1"/>
</dbReference>